<comment type="caution">
    <text evidence="6">The sequence shown here is derived from an EMBL/GenBank/DDBJ whole genome shotgun (WGS) entry which is preliminary data.</text>
</comment>
<dbReference type="PANTHER" id="PTHR30024">
    <property type="entry name" value="ALIPHATIC SULFONATES-BINDING PROTEIN-RELATED"/>
    <property type="match status" value="1"/>
</dbReference>
<dbReference type="Gene3D" id="3.40.190.10">
    <property type="entry name" value="Periplasmic binding protein-like II"/>
    <property type="match status" value="2"/>
</dbReference>
<dbReference type="PROSITE" id="PS51318">
    <property type="entry name" value="TAT"/>
    <property type="match status" value="1"/>
</dbReference>
<proteinExistence type="inferred from homology"/>
<dbReference type="GO" id="GO:0042597">
    <property type="term" value="C:periplasmic space"/>
    <property type="evidence" value="ECO:0007669"/>
    <property type="project" value="UniProtKB-SubCell"/>
</dbReference>
<dbReference type="Pfam" id="PF09084">
    <property type="entry name" value="NMT1"/>
    <property type="match status" value="1"/>
</dbReference>
<dbReference type="SUPFAM" id="SSF53850">
    <property type="entry name" value="Periplasmic binding protein-like II"/>
    <property type="match status" value="1"/>
</dbReference>
<evidence type="ECO:0000313" key="6">
    <source>
        <dbReference type="EMBL" id="MBD8049040.1"/>
    </source>
</evidence>
<comment type="similarity">
    <text evidence="2">Belongs to the bacterial solute-binding protein SsuA/TauA family.</text>
</comment>
<evidence type="ECO:0000256" key="2">
    <source>
        <dbReference type="ARBA" id="ARBA00010742"/>
    </source>
</evidence>
<feature type="signal peptide" evidence="4">
    <location>
        <begin position="1"/>
        <end position="26"/>
    </location>
</feature>
<reference evidence="6" key="1">
    <citation type="submission" date="2020-09" db="EMBL/GenBank/DDBJ databases">
        <title>Genome seq and assembly of Limnohabitants sp.</title>
        <authorList>
            <person name="Chhetri G."/>
        </authorList>
    </citation>
    <scope>NUCLEOTIDE SEQUENCE</scope>
    <source>
        <strain evidence="6">JUR4</strain>
    </source>
</reference>
<dbReference type="AlphaFoldDB" id="A0A927IKE9"/>
<dbReference type="PANTHER" id="PTHR30024:SF47">
    <property type="entry name" value="TAURINE-BINDING PERIPLASMIC PROTEIN"/>
    <property type="match status" value="1"/>
</dbReference>
<evidence type="ECO:0000259" key="5">
    <source>
        <dbReference type="Pfam" id="PF09084"/>
    </source>
</evidence>
<keyword evidence="3 4" id="KW-0732">Signal</keyword>
<feature type="domain" description="SsuA/THI5-like" evidence="5">
    <location>
        <begin position="48"/>
        <end position="261"/>
    </location>
</feature>
<evidence type="ECO:0000313" key="7">
    <source>
        <dbReference type="Proteomes" id="UP000647424"/>
    </source>
</evidence>
<dbReference type="InterPro" id="IPR006311">
    <property type="entry name" value="TAT_signal"/>
</dbReference>
<name>A0A927IKE9_9BURK</name>
<evidence type="ECO:0000256" key="1">
    <source>
        <dbReference type="ARBA" id="ARBA00004418"/>
    </source>
</evidence>
<keyword evidence="7" id="KW-1185">Reference proteome</keyword>
<feature type="chain" id="PRO_5038009431" evidence="4">
    <location>
        <begin position="27"/>
        <end position="346"/>
    </location>
</feature>
<organism evidence="6 7">
    <name type="scientific">Limnohabitans radicicola</name>
    <dbReference type="NCBI Taxonomy" id="2771427"/>
    <lineage>
        <taxon>Bacteria</taxon>
        <taxon>Pseudomonadati</taxon>
        <taxon>Pseudomonadota</taxon>
        <taxon>Betaproteobacteria</taxon>
        <taxon>Burkholderiales</taxon>
        <taxon>Comamonadaceae</taxon>
        <taxon>Limnohabitans</taxon>
    </lineage>
</organism>
<sequence length="346" mass="37045">MDARRRQLLSLAAAASALPLASPARALSAASGKLAKVGIALAAKHSLYHLPLVLADQLGYFRQAGVAVDFIVHDAGAHAMASLVSGKAEVVAGAFEHVFNAQYQNHKLQAFALMGRSPQVSLGVSTRLSGLKSLTELKGTRVGVTSIASSTHTMASQWLLLHGVLPEDVTFIEVGSSGGVLEALRSGGIDALCNPDPIMHWLEMKGEVLLVGEARSLQGAQQVMGGAVPGASLIAREEFLQRQPEVAQALTDGVVHALKWLKTSGPTDLFRYVPAAYWMNDRAAYLGAFEKLRESYAIDGLVQEDTVLNLWRAQARLTGRMQTSRVLLARTFNNAFALRSKARLKA</sequence>
<gene>
    <name evidence="6" type="ORF">IC609_00675</name>
</gene>
<accession>A0A927IKE9</accession>
<comment type="subcellular location">
    <subcellularLocation>
        <location evidence="1">Periplasm</location>
    </subcellularLocation>
</comment>
<dbReference type="InterPro" id="IPR015168">
    <property type="entry name" value="SsuA/THI5"/>
</dbReference>
<dbReference type="Proteomes" id="UP000647424">
    <property type="component" value="Unassembled WGS sequence"/>
</dbReference>
<dbReference type="EMBL" id="JACYFT010000001">
    <property type="protein sequence ID" value="MBD8049040.1"/>
    <property type="molecule type" value="Genomic_DNA"/>
</dbReference>
<dbReference type="RefSeq" id="WP_191817543.1">
    <property type="nucleotide sequence ID" value="NZ_JACYFT010000001.1"/>
</dbReference>
<protein>
    <submittedName>
        <fullName evidence="6">ABC transporter substrate-binding protein</fullName>
    </submittedName>
</protein>
<evidence type="ECO:0000256" key="4">
    <source>
        <dbReference type="SAM" id="SignalP"/>
    </source>
</evidence>
<evidence type="ECO:0000256" key="3">
    <source>
        <dbReference type="ARBA" id="ARBA00022729"/>
    </source>
</evidence>